<feature type="region of interest" description="Disordered" evidence="1">
    <location>
        <begin position="1"/>
        <end position="24"/>
    </location>
</feature>
<dbReference type="GO" id="GO:0003824">
    <property type="term" value="F:catalytic activity"/>
    <property type="evidence" value="ECO:0007669"/>
    <property type="project" value="InterPro"/>
</dbReference>
<dbReference type="Gene3D" id="3.60.10.10">
    <property type="entry name" value="Endonuclease/exonuclease/phosphatase"/>
    <property type="match status" value="1"/>
</dbReference>
<evidence type="ECO:0000259" key="3">
    <source>
        <dbReference type="Pfam" id="PF03372"/>
    </source>
</evidence>
<dbReference type="InterPro" id="IPR036691">
    <property type="entry name" value="Endo/exonu/phosph_ase_sf"/>
</dbReference>
<organism evidence="4 5">
    <name type="scientific">Streptomyces smaragdinus</name>
    <dbReference type="NCBI Taxonomy" id="2585196"/>
    <lineage>
        <taxon>Bacteria</taxon>
        <taxon>Bacillati</taxon>
        <taxon>Actinomycetota</taxon>
        <taxon>Actinomycetes</taxon>
        <taxon>Kitasatosporales</taxon>
        <taxon>Streptomycetaceae</taxon>
        <taxon>Streptomyces</taxon>
    </lineage>
</organism>
<sequence length="390" mass="43807">MDATVTPAPRADEDVTAQEPDAPQEAAPGWCWGTRLLVAGTALWSVFLALHVLLVGRWWPWHVFEIVPPLALMAVPLLLLGLAPFAGPVRRWLSAVLVLLLLAGADAAGVGWPSSGAGSTRGTQVKVFAWSTDYWQMAAGDKEAFYAFLRRQDADVYLLHEYLNWNYTNPDEQKICTSPVLIDDSARLHAEFPGYRLLVQGELLTLTRLPVVAAPRQRVPATGDDWYWKGSKSQRTDIRVGRRTVSFYNVHLPIRFRPCDIRYGWGSFYRASHDQANWWLREHRRLRADLAGNSHPVVVAGDFNNAWMNRYGLGAGTRTQDPTGSLFPALSWPACEGSCSLPESWRLLPRMWRFDWLFTSQDLAVPSYRLGGGEDLSDHSAQKIRLIVPD</sequence>
<dbReference type="AlphaFoldDB" id="A0A7K0C987"/>
<comment type="caution">
    <text evidence="4">The sequence shown here is derived from an EMBL/GenBank/DDBJ whole genome shotgun (WGS) entry which is preliminary data.</text>
</comment>
<proteinExistence type="predicted"/>
<dbReference type="RefSeq" id="WP_153449373.1">
    <property type="nucleotide sequence ID" value="NZ_WEGJ01000001.1"/>
</dbReference>
<feature type="transmembrane region" description="Helical" evidence="2">
    <location>
        <begin position="36"/>
        <end position="60"/>
    </location>
</feature>
<keyword evidence="5" id="KW-1185">Reference proteome</keyword>
<evidence type="ECO:0000313" key="5">
    <source>
        <dbReference type="Proteomes" id="UP000466345"/>
    </source>
</evidence>
<gene>
    <name evidence="4" type="ORF">SRB5_00820</name>
</gene>
<dbReference type="SUPFAM" id="SSF56219">
    <property type="entry name" value="DNase I-like"/>
    <property type="match status" value="1"/>
</dbReference>
<feature type="transmembrane region" description="Helical" evidence="2">
    <location>
        <begin position="66"/>
        <end position="85"/>
    </location>
</feature>
<feature type="transmembrane region" description="Helical" evidence="2">
    <location>
        <begin position="92"/>
        <end position="112"/>
    </location>
</feature>
<dbReference type="Pfam" id="PF03372">
    <property type="entry name" value="Exo_endo_phos"/>
    <property type="match status" value="1"/>
</dbReference>
<evidence type="ECO:0000313" key="4">
    <source>
        <dbReference type="EMBL" id="MQY09978.1"/>
    </source>
</evidence>
<name>A0A7K0C987_9ACTN</name>
<dbReference type="EMBL" id="WEGJ01000001">
    <property type="protein sequence ID" value="MQY09978.1"/>
    <property type="molecule type" value="Genomic_DNA"/>
</dbReference>
<keyword evidence="2" id="KW-1133">Transmembrane helix</keyword>
<keyword evidence="2" id="KW-0472">Membrane</keyword>
<feature type="domain" description="Endonuclease/exonuclease/phosphatase" evidence="3">
    <location>
        <begin position="144"/>
        <end position="379"/>
    </location>
</feature>
<evidence type="ECO:0000256" key="1">
    <source>
        <dbReference type="SAM" id="MobiDB-lite"/>
    </source>
</evidence>
<dbReference type="Proteomes" id="UP000466345">
    <property type="component" value="Unassembled WGS sequence"/>
</dbReference>
<reference evidence="4 5" key="1">
    <citation type="submission" date="2019-10" db="EMBL/GenBank/DDBJ databases">
        <title>Streptomyces smaragdinus sp. nov. and Streptomyces fabii sp. nov., isolated from the gut of fungus growing-termite Macrotermes natalensis.</title>
        <authorList>
            <person name="Schwitalla J."/>
            <person name="Benndorf R."/>
            <person name="Martin K."/>
            <person name="De Beer W."/>
            <person name="Kaster A.-K."/>
            <person name="Vollmers J."/>
            <person name="Poulsen M."/>
            <person name="Beemelmanns C."/>
        </authorList>
    </citation>
    <scope>NUCLEOTIDE SEQUENCE [LARGE SCALE GENOMIC DNA]</scope>
    <source>
        <strain evidence="4 5">RB5</strain>
    </source>
</reference>
<dbReference type="InterPro" id="IPR005135">
    <property type="entry name" value="Endo/exonuclease/phosphatase"/>
</dbReference>
<accession>A0A7K0C987</accession>
<protein>
    <recommendedName>
        <fullName evidence="3">Endonuclease/exonuclease/phosphatase domain-containing protein</fullName>
    </recommendedName>
</protein>
<keyword evidence="2" id="KW-0812">Transmembrane</keyword>
<dbReference type="OrthoDB" id="3541033at2"/>
<evidence type="ECO:0000256" key="2">
    <source>
        <dbReference type="SAM" id="Phobius"/>
    </source>
</evidence>